<feature type="transmembrane region" description="Helical" evidence="1">
    <location>
        <begin position="96"/>
        <end position="112"/>
    </location>
</feature>
<dbReference type="InterPro" id="IPR045713">
    <property type="entry name" value="DUF6069"/>
</dbReference>
<comment type="caution">
    <text evidence="2">The sequence shown here is derived from an EMBL/GenBank/DDBJ whole genome shotgun (WGS) entry which is preliminary data.</text>
</comment>
<organism evidence="2 3">
    <name type="scientific">Streptomyces cheonanensis</name>
    <dbReference type="NCBI Taxonomy" id="312720"/>
    <lineage>
        <taxon>Bacteria</taxon>
        <taxon>Bacillati</taxon>
        <taxon>Actinomycetota</taxon>
        <taxon>Actinomycetes</taxon>
        <taxon>Kitasatosporales</taxon>
        <taxon>Streptomycetaceae</taxon>
        <taxon>Streptomyces</taxon>
    </lineage>
</organism>
<sequence length="145" mass="14683">MTSSNPAATRSATGFRALPAWQVVAGSAVLAAIVNLLVLLIGNAADASLVIEMNGEPDTIGATDVIFMSLAAPLIGLTAVLLLARWKPVFLPAGQILAGAVAVLTAIGPLTMDTDGGTAATLIVMHLSVGVLGVAALEMIRRSRL</sequence>
<dbReference type="RefSeq" id="WP_019432332.1">
    <property type="nucleotide sequence ID" value="NZ_BAAANQ010000012.1"/>
</dbReference>
<accession>A0ABP5H6Q2</accession>
<gene>
    <name evidence="2" type="ORF">GCM10009757_46950</name>
</gene>
<feature type="transmembrane region" description="Helical" evidence="1">
    <location>
        <begin position="20"/>
        <end position="45"/>
    </location>
</feature>
<reference evidence="3" key="1">
    <citation type="journal article" date="2019" name="Int. J. Syst. Evol. Microbiol.">
        <title>The Global Catalogue of Microorganisms (GCM) 10K type strain sequencing project: providing services to taxonomists for standard genome sequencing and annotation.</title>
        <authorList>
            <consortium name="The Broad Institute Genomics Platform"/>
            <consortium name="The Broad Institute Genome Sequencing Center for Infectious Disease"/>
            <person name="Wu L."/>
            <person name="Ma J."/>
        </authorList>
    </citation>
    <scope>NUCLEOTIDE SEQUENCE [LARGE SCALE GENOMIC DNA]</scope>
    <source>
        <strain evidence="3">JCM 14549</strain>
    </source>
</reference>
<evidence type="ECO:0000313" key="2">
    <source>
        <dbReference type="EMBL" id="GAA2062682.1"/>
    </source>
</evidence>
<protein>
    <submittedName>
        <fullName evidence="2">Uncharacterized protein</fullName>
    </submittedName>
</protein>
<keyword evidence="1" id="KW-0472">Membrane</keyword>
<feature type="transmembrane region" description="Helical" evidence="1">
    <location>
        <begin position="118"/>
        <end position="140"/>
    </location>
</feature>
<keyword evidence="1" id="KW-0812">Transmembrane</keyword>
<name>A0ABP5H6Q2_9ACTN</name>
<dbReference type="EMBL" id="BAAANQ010000012">
    <property type="protein sequence ID" value="GAA2062682.1"/>
    <property type="molecule type" value="Genomic_DNA"/>
</dbReference>
<feature type="transmembrane region" description="Helical" evidence="1">
    <location>
        <begin position="65"/>
        <end position="84"/>
    </location>
</feature>
<proteinExistence type="predicted"/>
<dbReference type="Pfam" id="PF19545">
    <property type="entry name" value="DUF6069"/>
    <property type="match status" value="1"/>
</dbReference>
<evidence type="ECO:0000256" key="1">
    <source>
        <dbReference type="SAM" id="Phobius"/>
    </source>
</evidence>
<keyword evidence="3" id="KW-1185">Reference proteome</keyword>
<dbReference type="Proteomes" id="UP001403094">
    <property type="component" value="Unassembled WGS sequence"/>
</dbReference>
<evidence type="ECO:0000313" key="3">
    <source>
        <dbReference type="Proteomes" id="UP001403094"/>
    </source>
</evidence>
<keyword evidence="1" id="KW-1133">Transmembrane helix</keyword>